<protein>
    <submittedName>
        <fullName evidence="1">Uncharacterized protein</fullName>
    </submittedName>
</protein>
<keyword evidence="2" id="KW-1185">Reference proteome</keyword>
<dbReference type="EMBL" id="CADIKK010000034">
    <property type="protein sequence ID" value="CAB3803123.1"/>
    <property type="molecule type" value="Genomic_DNA"/>
</dbReference>
<proteinExistence type="predicted"/>
<evidence type="ECO:0000313" key="1">
    <source>
        <dbReference type="EMBL" id="CAB3803123.1"/>
    </source>
</evidence>
<gene>
    <name evidence="1" type="ORF">LMG28614_05745</name>
</gene>
<dbReference type="Proteomes" id="UP000494365">
    <property type="component" value="Unassembled WGS sequence"/>
</dbReference>
<evidence type="ECO:0000313" key="2">
    <source>
        <dbReference type="Proteomes" id="UP000494365"/>
    </source>
</evidence>
<dbReference type="AlphaFoldDB" id="A0A6S7DEB8"/>
<organism evidence="1 2">
    <name type="scientific">Paraburkholderia ultramafica</name>
    <dbReference type="NCBI Taxonomy" id="1544867"/>
    <lineage>
        <taxon>Bacteria</taxon>
        <taxon>Pseudomonadati</taxon>
        <taxon>Pseudomonadota</taxon>
        <taxon>Betaproteobacteria</taxon>
        <taxon>Burkholderiales</taxon>
        <taxon>Burkholderiaceae</taxon>
        <taxon>Paraburkholderia</taxon>
    </lineage>
</organism>
<reference evidence="1 2" key="1">
    <citation type="submission" date="2020-04" db="EMBL/GenBank/DDBJ databases">
        <authorList>
            <person name="De Canck E."/>
        </authorList>
    </citation>
    <scope>NUCLEOTIDE SEQUENCE [LARGE SCALE GENOMIC DNA]</scope>
    <source>
        <strain evidence="1 2">LMG 28614</strain>
    </source>
</reference>
<name>A0A6S7DEB8_9BURK</name>
<sequence length="138" mass="13636">MLARFESLSVAAGGNVTGGMGQFAQSATVAYVQELATNQVKQIADSLDSDTARAALHAIVGCAGAAASSQACGAGAMGAAASSVIGSLLGPTTNMSAADREARENLVNSLVAGIAAASGVPTVWTDLCPMRLALVDPR</sequence>
<accession>A0A6S7DEB8</accession>